<dbReference type="AlphaFoldDB" id="A0A9Q1KPM1"/>
<dbReference type="Proteomes" id="UP001153076">
    <property type="component" value="Unassembled WGS sequence"/>
</dbReference>
<reference evidence="1" key="1">
    <citation type="submission" date="2022-04" db="EMBL/GenBank/DDBJ databases">
        <title>Carnegiea gigantea Genome sequencing and assembly v2.</title>
        <authorList>
            <person name="Copetti D."/>
            <person name="Sanderson M.J."/>
            <person name="Burquez A."/>
            <person name="Wojciechowski M.F."/>
        </authorList>
    </citation>
    <scope>NUCLEOTIDE SEQUENCE</scope>
    <source>
        <strain evidence="1">SGP5-SGP5p</strain>
        <tissue evidence="1">Aerial part</tissue>
    </source>
</reference>
<evidence type="ECO:0008006" key="3">
    <source>
        <dbReference type="Google" id="ProtNLM"/>
    </source>
</evidence>
<protein>
    <recommendedName>
        <fullName evidence="3">Endonuclease/exonuclease/phosphatase domain-containing protein</fullName>
    </recommendedName>
</protein>
<sequence>MRLVKDQLGEFGGVYVDAQGHAGGLALLWDKLTTISFLSSSTDHIDDKVIWRNRDEEWHFTGIYGWSEAQFKLRTDLKTHSALPWLSKGEVVEEQLDRYCTSSDWSALFLEATVSNIDCDISDHLPIFMKCCPRSAKASSSQKLFRFENMWATSQDCEAKVRACEAELVKWSKAEFGKVVDEIKKLEVYATNLMLLAEGRFMGRLGSDGAKRRYSGGKGLGRTTSGTVILILGGSIGGRLCIEQLIL</sequence>
<evidence type="ECO:0000313" key="2">
    <source>
        <dbReference type="Proteomes" id="UP001153076"/>
    </source>
</evidence>
<accession>A0A9Q1KPM1</accession>
<keyword evidence="2" id="KW-1185">Reference proteome</keyword>
<dbReference type="EMBL" id="JAKOGI010000041">
    <property type="protein sequence ID" value="KAJ8447097.1"/>
    <property type="molecule type" value="Genomic_DNA"/>
</dbReference>
<comment type="caution">
    <text evidence="1">The sequence shown here is derived from an EMBL/GenBank/DDBJ whole genome shotgun (WGS) entry which is preliminary data.</text>
</comment>
<dbReference type="PANTHER" id="PTHR33710">
    <property type="entry name" value="BNAC02G09200D PROTEIN"/>
    <property type="match status" value="1"/>
</dbReference>
<gene>
    <name evidence="1" type="ORF">Cgig2_022826</name>
</gene>
<proteinExistence type="predicted"/>
<name>A0A9Q1KPM1_9CARY</name>
<dbReference type="PANTHER" id="PTHR33710:SF71">
    <property type="entry name" value="ENDONUCLEASE_EXONUCLEASE_PHOSPHATASE DOMAIN-CONTAINING PROTEIN"/>
    <property type="match status" value="1"/>
</dbReference>
<evidence type="ECO:0000313" key="1">
    <source>
        <dbReference type="EMBL" id="KAJ8447097.1"/>
    </source>
</evidence>
<dbReference type="OrthoDB" id="1001388at2759"/>
<organism evidence="1 2">
    <name type="scientific">Carnegiea gigantea</name>
    <dbReference type="NCBI Taxonomy" id="171969"/>
    <lineage>
        <taxon>Eukaryota</taxon>
        <taxon>Viridiplantae</taxon>
        <taxon>Streptophyta</taxon>
        <taxon>Embryophyta</taxon>
        <taxon>Tracheophyta</taxon>
        <taxon>Spermatophyta</taxon>
        <taxon>Magnoliopsida</taxon>
        <taxon>eudicotyledons</taxon>
        <taxon>Gunneridae</taxon>
        <taxon>Pentapetalae</taxon>
        <taxon>Caryophyllales</taxon>
        <taxon>Cactineae</taxon>
        <taxon>Cactaceae</taxon>
        <taxon>Cactoideae</taxon>
        <taxon>Echinocereeae</taxon>
        <taxon>Carnegiea</taxon>
    </lineage>
</organism>